<protein>
    <submittedName>
        <fullName evidence="1">Uncharacterized protein</fullName>
    </submittedName>
</protein>
<proteinExistence type="predicted"/>
<comment type="caution">
    <text evidence="1">The sequence shown here is derived from an EMBL/GenBank/DDBJ whole genome shotgun (WGS) entry which is preliminary data.</text>
</comment>
<dbReference type="AlphaFoldDB" id="A0A0C1F642"/>
<evidence type="ECO:0000313" key="2">
    <source>
        <dbReference type="Proteomes" id="UP000031246"/>
    </source>
</evidence>
<reference evidence="1 2" key="1">
    <citation type="submission" date="2014-10" db="EMBL/GenBank/DDBJ databases">
        <title>Pedobacter Kyungheensis.</title>
        <authorList>
            <person name="Anderson B.M."/>
            <person name="Newman J.D."/>
        </authorList>
    </citation>
    <scope>NUCLEOTIDE SEQUENCE [LARGE SCALE GENOMIC DNA]</scope>
    <source>
        <strain evidence="1 2">KACC 16221</strain>
    </source>
</reference>
<dbReference type="OrthoDB" id="3078776at2"/>
<sequence>MSFDTLSKYKEIFNLIYDGVNIEQAIAELKIAGASQMISVIVLKDALGISLIDADDFIVNSFTWSENKENIEGFRKKFANVVNNLKDDIRVDRDL</sequence>
<gene>
    <name evidence="1" type="ORF">OC25_26045</name>
</gene>
<accession>A0A0C1F642</accession>
<evidence type="ECO:0000313" key="1">
    <source>
        <dbReference type="EMBL" id="KIA88627.1"/>
    </source>
</evidence>
<keyword evidence="2" id="KW-1185">Reference proteome</keyword>
<dbReference type="RefSeq" id="WP_039483248.1">
    <property type="nucleotide sequence ID" value="NZ_JSYN01000050.1"/>
</dbReference>
<organism evidence="1 2">
    <name type="scientific">Pedobacter kyungheensis</name>
    <dbReference type="NCBI Taxonomy" id="1069985"/>
    <lineage>
        <taxon>Bacteria</taxon>
        <taxon>Pseudomonadati</taxon>
        <taxon>Bacteroidota</taxon>
        <taxon>Sphingobacteriia</taxon>
        <taxon>Sphingobacteriales</taxon>
        <taxon>Sphingobacteriaceae</taxon>
        <taxon>Pedobacter</taxon>
    </lineage>
</organism>
<dbReference type="EMBL" id="JSYN01000050">
    <property type="protein sequence ID" value="KIA88627.1"/>
    <property type="molecule type" value="Genomic_DNA"/>
</dbReference>
<dbReference type="Proteomes" id="UP000031246">
    <property type="component" value="Unassembled WGS sequence"/>
</dbReference>
<name>A0A0C1F642_9SPHI</name>